<proteinExistence type="predicted"/>
<evidence type="ECO:0000313" key="2">
    <source>
        <dbReference type="EMBL" id="GAA2332172.1"/>
    </source>
</evidence>
<comment type="caution">
    <text evidence="2">The sequence shown here is derived from an EMBL/GenBank/DDBJ whole genome shotgun (WGS) entry which is preliminary data.</text>
</comment>
<sequence>MRSAANFAVVLREAQWELDRVAYRLPRGEVSSVERHRLAGMLTELADQLRDDEPRGTSGRSSERRDPTRRESALPPNESRLG</sequence>
<organism evidence="2 3">
    <name type="scientific">Saccharopolyspora halophila</name>
    <dbReference type="NCBI Taxonomy" id="405551"/>
    <lineage>
        <taxon>Bacteria</taxon>
        <taxon>Bacillati</taxon>
        <taxon>Actinomycetota</taxon>
        <taxon>Actinomycetes</taxon>
        <taxon>Pseudonocardiales</taxon>
        <taxon>Pseudonocardiaceae</taxon>
        <taxon>Saccharopolyspora</taxon>
    </lineage>
</organism>
<protein>
    <recommendedName>
        <fullName evidence="4">MarR family transcriptional regulator</fullName>
    </recommendedName>
</protein>
<accession>A0ABN3FKL7</accession>
<feature type="region of interest" description="Disordered" evidence="1">
    <location>
        <begin position="44"/>
        <end position="82"/>
    </location>
</feature>
<feature type="compositionally biased region" description="Basic and acidic residues" evidence="1">
    <location>
        <begin position="47"/>
        <end position="72"/>
    </location>
</feature>
<gene>
    <name evidence="2" type="ORF">GCM10009854_04220</name>
</gene>
<reference evidence="2 3" key="1">
    <citation type="journal article" date="2019" name="Int. J. Syst. Evol. Microbiol.">
        <title>The Global Catalogue of Microorganisms (GCM) 10K type strain sequencing project: providing services to taxonomists for standard genome sequencing and annotation.</title>
        <authorList>
            <consortium name="The Broad Institute Genomics Platform"/>
            <consortium name="The Broad Institute Genome Sequencing Center for Infectious Disease"/>
            <person name="Wu L."/>
            <person name="Ma J."/>
        </authorList>
    </citation>
    <scope>NUCLEOTIDE SEQUENCE [LARGE SCALE GENOMIC DNA]</scope>
    <source>
        <strain evidence="2 3">JCM 16221</strain>
    </source>
</reference>
<dbReference type="Proteomes" id="UP001501218">
    <property type="component" value="Unassembled WGS sequence"/>
</dbReference>
<keyword evidence="3" id="KW-1185">Reference proteome</keyword>
<name>A0ABN3FKL7_9PSEU</name>
<evidence type="ECO:0000313" key="3">
    <source>
        <dbReference type="Proteomes" id="UP001501218"/>
    </source>
</evidence>
<evidence type="ECO:0000256" key="1">
    <source>
        <dbReference type="SAM" id="MobiDB-lite"/>
    </source>
</evidence>
<evidence type="ECO:0008006" key="4">
    <source>
        <dbReference type="Google" id="ProtNLM"/>
    </source>
</evidence>
<dbReference type="EMBL" id="BAAARA010000001">
    <property type="protein sequence ID" value="GAA2332172.1"/>
    <property type="molecule type" value="Genomic_DNA"/>
</dbReference>